<dbReference type="EMBL" id="CP034752">
    <property type="protein sequence ID" value="QBH95480.1"/>
    <property type="molecule type" value="Genomic_DNA"/>
</dbReference>
<proteinExistence type="predicted"/>
<gene>
    <name evidence="1" type="ORF">EKN56_03095</name>
</gene>
<dbReference type="OrthoDB" id="6586890at2"/>
<dbReference type="RefSeq" id="WP_130590471.1">
    <property type="nucleotide sequence ID" value="NZ_CP034752.1"/>
</dbReference>
<evidence type="ECO:0000313" key="1">
    <source>
        <dbReference type="EMBL" id="QBH95480.1"/>
    </source>
</evidence>
<organism evidence="1 2">
    <name type="scientific">Limnobaculum zhutongyuii</name>
    <dbReference type="NCBI Taxonomy" id="2498113"/>
    <lineage>
        <taxon>Bacteria</taxon>
        <taxon>Pseudomonadati</taxon>
        <taxon>Pseudomonadota</taxon>
        <taxon>Gammaproteobacteria</taxon>
        <taxon>Enterobacterales</taxon>
        <taxon>Budviciaceae</taxon>
        <taxon>Limnobaculum</taxon>
    </lineage>
</organism>
<accession>A0A411WGQ3</accession>
<reference evidence="1 2" key="1">
    <citation type="submission" date="2019-03" db="EMBL/GenBank/DDBJ databases">
        <title>Pragia sp. nov. isolated from the gut tract of Carduelis flavirostris.</title>
        <authorList>
            <person name="Ge Y."/>
        </authorList>
    </citation>
    <scope>NUCLEOTIDE SEQUENCE [LARGE SCALE GENOMIC DNA]</scope>
    <source>
        <strain evidence="1 2">CF-458</strain>
    </source>
</reference>
<keyword evidence="2" id="KW-1185">Reference proteome</keyword>
<dbReference type="KEGG" id="prag:EKN56_03095"/>
<evidence type="ECO:0000313" key="2">
    <source>
        <dbReference type="Proteomes" id="UP000293154"/>
    </source>
</evidence>
<sequence>MSGAILEHFIKAIPELKNRRYLQVFEDAREARIALALSGKPNDKAPLYSRNATYQYIYRKGWYSVTEFDIRAAKLEASQCQ</sequence>
<protein>
    <submittedName>
        <fullName evidence="1">Uncharacterized protein</fullName>
    </submittedName>
</protein>
<dbReference type="AlphaFoldDB" id="A0A411WGQ3"/>
<dbReference type="Proteomes" id="UP000293154">
    <property type="component" value="Chromosome"/>
</dbReference>
<name>A0A411WGQ3_9GAMM</name>